<dbReference type="PANTHER" id="PTHR47633">
    <property type="entry name" value="IMMUNOGLOBULIN"/>
    <property type="match status" value="1"/>
</dbReference>
<comment type="similarity">
    <text evidence="1">Belongs to the protein kinase superfamily. CAMK Ser/Thr protein kinase family.</text>
</comment>
<evidence type="ECO:0000256" key="2">
    <source>
        <dbReference type="ARBA" id="ARBA00023319"/>
    </source>
</evidence>
<dbReference type="SMART" id="SM00409">
    <property type="entry name" value="IG"/>
    <property type="match status" value="1"/>
</dbReference>
<organism evidence="4">
    <name type="scientific">Gongylonema pulchrum</name>
    <dbReference type="NCBI Taxonomy" id="637853"/>
    <lineage>
        <taxon>Eukaryota</taxon>
        <taxon>Metazoa</taxon>
        <taxon>Ecdysozoa</taxon>
        <taxon>Nematoda</taxon>
        <taxon>Chromadorea</taxon>
        <taxon>Rhabditida</taxon>
        <taxon>Spirurina</taxon>
        <taxon>Spiruromorpha</taxon>
        <taxon>Spiruroidea</taxon>
        <taxon>Gongylonematidae</taxon>
        <taxon>Gongylonema</taxon>
    </lineage>
</organism>
<dbReference type="SMART" id="SM00408">
    <property type="entry name" value="IGc2"/>
    <property type="match status" value="1"/>
</dbReference>
<dbReference type="SUPFAM" id="SSF48726">
    <property type="entry name" value="Immunoglobulin"/>
    <property type="match status" value="1"/>
</dbReference>
<dbReference type="AlphaFoldDB" id="A0A183DHR8"/>
<protein>
    <submittedName>
        <fullName evidence="4">Ig-like domain-containing protein</fullName>
    </submittedName>
</protein>
<dbReference type="InterPro" id="IPR007110">
    <property type="entry name" value="Ig-like_dom"/>
</dbReference>
<dbReference type="InterPro" id="IPR036179">
    <property type="entry name" value="Ig-like_dom_sf"/>
</dbReference>
<dbReference type="PROSITE" id="PS50835">
    <property type="entry name" value="IG_LIKE"/>
    <property type="match status" value="1"/>
</dbReference>
<accession>A0A183DHR8</accession>
<evidence type="ECO:0000259" key="3">
    <source>
        <dbReference type="PROSITE" id="PS50835"/>
    </source>
</evidence>
<keyword evidence="2" id="KW-0393">Immunoglobulin domain</keyword>
<evidence type="ECO:0000313" key="4">
    <source>
        <dbReference type="WBParaSite" id="GPUH_0000826801-mRNA-1"/>
    </source>
</evidence>
<dbReference type="Pfam" id="PF07679">
    <property type="entry name" value="I-set"/>
    <property type="match status" value="1"/>
</dbReference>
<dbReference type="InterPro" id="IPR013783">
    <property type="entry name" value="Ig-like_fold"/>
</dbReference>
<proteinExistence type="inferred from homology"/>
<name>A0A183DHR8_9BILA</name>
<dbReference type="InterPro" id="IPR003599">
    <property type="entry name" value="Ig_sub"/>
</dbReference>
<dbReference type="InterPro" id="IPR013098">
    <property type="entry name" value="Ig_I-set"/>
</dbReference>
<feature type="domain" description="Ig-like" evidence="3">
    <location>
        <begin position="1"/>
        <end position="79"/>
    </location>
</feature>
<dbReference type="Gene3D" id="2.60.40.10">
    <property type="entry name" value="Immunoglobulins"/>
    <property type="match status" value="1"/>
</dbReference>
<reference evidence="4" key="1">
    <citation type="submission" date="2016-06" db="UniProtKB">
        <authorList>
            <consortium name="WormBaseParasite"/>
        </authorList>
    </citation>
    <scope>IDENTIFICATION</scope>
</reference>
<dbReference type="WBParaSite" id="GPUH_0000826801-mRNA-1">
    <property type="protein sequence ID" value="GPUH_0000826801-mRNA-1"/>
    <property type="gene ID" value="GPUH_0000826801"/>
</dbReference>
<dbReference type="InterPro" id="IPR003598">
    <property type="entry name" value="Ig_sub2"/>
</dbReference>
<evidence type="ECO:0000256" key="1">
    <source>
        <dbReference type="ARBA" id="ARBA00006692"/>
    </source>
</evidence>
<dbReference type="FunFam" id="2.60.40.10:FF:000080">
    <property type="entry name" value="Myosin light chain kinase, smooth muscle"/>
    <property type="match status" value="1"/>
</dbReference>
<sequence>LKGLRLTEGTDAILQCSIVGNPKPKITWLKNGKIVDVLNSKGITVIFKGSLALIKISSVLPEDSGEYTLLAENSYGRVSFCNCKIFPKVVQMP</sequence>